<sequence length="72" mass="8234">MGTRPPWQSLMLLLVKISRARIYGIGQQARIKGSDWFSISLTQKRKTKTHCVFSLQRSTGRRGQDLENLEAS</sequence>
<proteinExistence type="predicted"/>
<name>A0ABQ5E8G7_9ASTR</name>
<evidence type="ECO:0000313" key="2">
    <source>
        <dbReference type="EMBL" id="GJT47123.1"/>
    </source>
</evidence>
<reference evidence="2" key="1">
    <citation type="journal article" date="2022" name="Int. J. Mol. Sci.">
        <title>Draft Genome of Tanacetum Coccineum: Genomic Comparison of Closely Related Tanacetum-Family Plants.</title>
        <authorList>
            <person name="Yamashiro T."/>
            <person name="Shiraishi A."/>
            <person name="Nakayama K."/>
            <person name="Satake H."/>
        </authorList>
    </citation>
    <scope>NUCLEOTIDE SEQUENCE</scope>
</reference>
<evidence type="ECO:0000313" key="3">
    <source>
        <dbReference type="Proteomes" id="UP001151760"/>
    </source>
</evidence>
<keyword evidence="1" id="KW-0732">Signal</keyword>
<gene>
    <name evidence="2" type="ORF">Tco_0955838</name>
</gene>
<dbReference type="Proteomes" id="UP001151760">
    <property type="component" value="Unassembled WGS sequence"/>
</dbReference>
<evidence type="ECO:0000256" key="1">
    <source>
        <dbReference type="SAM" id="SignalP"/>
    </source>
</evidence>
<organism evidence="2 3">
    <name type="scientific">Tanacetum coccineum</name>
    <dbReference type="NCBI Taxonomy" id="301880"/>
    <lineage>
        <taxon>Eukaryota</taxon>
        <taxon>Viridiplantae</taxon>
        <taxon>Streptophyta</taxon>
        <taxon>Embryophyta</taxon>
        <taxon>Tracheophyta</taxon>
        <taxon>Spermatophyta</taxon>
        <taxon>Magnoliopsida</taxon>
        <taxon>eudicotyledons</taxon>
        <taxon>Gunneridae</taxon>
        <taxon>Pentapetalae</taxon>
        <taxon>asterids</taxon>
        <taxon>campanulids</taxon>
        <taxon>Asterales</taxon>
        <taxon>Asteraceae</taxon>
        <taxon>Asteroideae</taxon>
        <taxon>Anthemideae</taxon>
        <taxon>Anthemidinae</taxon>
        <taxon>Tanacetum</taxon>
    </lineage>
</organism>
<feature type="chain" id="PRO_5046338779" description="Secreted protein" evidence="1">
    <location>
        <begin position="21"/>
        <end position="72"/>
    </location>
</feature>
<evidence type="ECO:0008006" key="4">
    <source>
        <dbReference type="Google" id="ProtNLM"/>
    </source>
</evidence>
<protein>
    <recommendedName>
        <fullName evidence="4">Secreted protein</fullName>
    </recommendedName>
</protein>
<keyword evidence="3" id="KW-1185">Reference proteome</keyword>
<reference evidence="2" key="2">
    <citation type="submission" date="2022-01" db="EMBL/GenBank/DDBJ databases">
        <authorList>
            <person name="Yamashiro T."/>
            <person name="Shiraishi A."/>
            <person name="Satake H."/>
            <person name="Nakayama K."/>
        </authorList>
    </citation>
    <scope>NUCLEOTIDE SEQUENCE</scope>
</reference>
<dbReference type="EMBL" id="BQNB010016041">
    <property type="protein sequence ID" value="GJT47123.1"/>
    <property type="molecule type" value="Genomic_DNA"/>
</dbReference>
<accession>A0ABQ5E8G7</accession>
<feature type="signal peptide" evidence="1">
    <location>
        <begin position="1"/>
        <end position="20"/>
    </location>
</feature>
<comment type="caution">
    <text evidence="2">The sequence shown here is derived from an EMBL/GenBank/DDBJ whole genome shotgun (WGS) entry which is preliminary data.</text>
</comment>